<protein>
    <submittedName>
        <fullName evidence="1">Uncharacterized protein</fullName>
    </submittedName>
</protein>
<dbReference type="AlphaFoldDB" id="A0A448YV75"/>
<proteinExistence type="predicted"/>
<gene>
    <name evidence="1" type="ORF">PSNMU_V1.4_AUG-EV-PASAV3_0003590</name>
</gene>
<name>A0A448YV75_9STRA</name>
<evidence type="ECO:0000313" key="2">
    <source>
        <dbReference type="Proteomes" id="UP000291116"/>
    </source>
</evidence>
<organism evidence="1 2">
    <name type="scientific">Pseudo-nitzschia multistriata</name>
    <dbReference type="NCBI Taxonomy" id="183589"/>
    <lineage>
        <taxon>Eukaryota</taxon>
        <taxon>Sar</taxon>
        <taxon>Stramenopiles</taxon>
        <taxon>Ochrophyta</taxon>
        <taxon>Bacillariophyta</taxon>
        <taxon>Bacillariophyceae</taxon>
        <taxon>Bacillariophycidae</taxon>
        <taxon>Bacillariales</taxon>
        <taxon>Bacillariaceae</taxon>
        <taxon>Pseudo-nitzschia</taxon>
    </lineage>
</organism>
<reference evidence="1 2" key="1">
    <citation type="submission" date="2019-01" db="EMBL/GenBank/DDBJ databases">
        <authorList>
            <person name="Ferrante I. M."/>
        </authorList>
    </citation>
    <scope>NUCLEOTIDE SEQUENCE [LARGE SCALE GENOMIC DNA]</scope>
    <source>
        <strain evidence="1 2">B856</strain>
    </source>
</reference>
<keyword evidence="2" id="KW-1185">Reference proteome</keyword>
<accession>A0A448YV75</accession>
<dbReference type="EMBL" id="CAACVS010000005">
    <property type="protein sequence ID" value="VEU33670.1"/>
    <property type="molecule type" value="Genomic_DNA"/>
</dbReference>
<evidence type="ECO:0000313" key="1">
    <source>
        <dbReference type="EMBL" id="VEU33670.1"/>
    </source>
</evidence>
<sequence>MPTFVSNRPCSCGRKVLSKHLEKREHEEGVKRPSKKAKTRKSVRIDEDIMVIHEYISTSTTPQPTWLSQSDYELIRQDILVTLDLMEAKFQFNNPLSISCTFYPNYCKRGLECFLTGSNKILSLKPDTIHRREQRIRNVLEEQRSQRQQQTKKHRYETTHVAYNDVAMRAACLTNSNRINVLNAIEISLRDSEAAATVYEDEQKRPTT</sequence>
<dbReference type="Proteomes" id="UP000291116">
    <property type="component" value="Unassembled WGS sequence"/>
</dbReference>